<evidence type="ECO:0000313" key="2">
    <source>
        <dbReference type="Proteomes" id="UP001231189"/>
    </source>
</evidence>
<dbReference type="EMBL" id="JAUUTY010000481">
    <property type="protein sequence ID" value="KAK1601223.1"/>
    <property type="molecule type" value="Genomic_DNA"/>
</dbReference>
<dbReference type="Proteomes" id="UP001231189">
    <property type="component" value="Unassembled WGS sequence"/>
</dbReference>
<keyword evidence="2" id="KW-1185">Reference proteome</keyword>
<proteinExistence type="predicted"/>
<reference evidence="1" key="1">
    <citation type="submission" date="2023-07" db="EMBL/GenBank/DDBJ databases">
        <title>A chromosome-level genome assembly of Lolium multiflorum.</title>
        <authorList>
            <person name="Chen Y."/>
            <person name="Copetti D."/>
            <person name="Kolliker R."/>
            <person name="Studer B."/>
        </authorList>
    </citation>
    <scope>NUCLEOTIDE SEQUENCE</scope>
    <source>
        <strain evidence="1">02402/16</strain>
        <tissue evidence="1">Leaf</tissue>
    </source>
</reference>
<accession>A0AAD8QEI6</accession>
<sequence length="156" mass="16184">MEDLRAGIAMTMAAARRAPFLRWPAPGWAVGKGDLPGGFLGGGSGIVAAASVGETALSARPAAFVDAGDRRPGPCGRRGDDGCCSRVGGAVCSPEPEGQICFPLASLPPRRSAMSASCWCLMAGERVWRVGAGRNPRSLTIVAATPLGRRDLERRH</sequence>
<dbReference type="AlphaFoldDB" id="A0AAD8QEI6"/>
<name>A0AAD8QEI6_LOLMU</name>
<gene>
    <name evidence="1" type="ORF">QYE76_018703</name>
</gene>
<comment type="caution">
    <text evidence="1">The sequence shown here is derived from an EMBL/GenBank/DDBJ whole genome shotgun (WGS) entry which is preliminary data.</text>
</comment>
<organism evidence="1 2">
    <name type="scientific">Lolium multiflorum</name>
    <name type="common">Italian ryegrass</name>
    <name type="synonym">Lolium perenne subsp. multiflorum</name>
    <dbReference type="NCBI Taxonomy" id="4521"/>
    <lineage>
        <taxon>Eukaryota</taxon>
        <taxon>Viridiplantae</taxon>
        <taxon>Streptophyta</taxon>
        <taxon>Embryophyta</taxon>
        <taxon>Tracheophyta</taxon>
        <taxon>Spermatophyta</taxon>
        <taxon>Magnoliopsida</taxon>
        <taxon>Liliopsida</taxon>
        <taxon>Poales</taxon>
        <taxon>Poaceae</taxon>
        <taxon>BOP clade</taxon>
        <taxon>Pooideae</taxon>
        <taxon>Poodae</taxon>
        <taxon>Poeae</taxon>
        <taxon>Poeae Chloroplast Group 2 (Poeae type)</taxon>
        <taxon>Loliodinae</taxon>
        <taxon>Loliinae</taxon>
        <taxon>Lolium</taxon>
    </lineage>
</organism>
<evidence type="ECO:0000313" key="1">
    <source>
        <dbReference type="EMBL" id="KAK1601223.1"/>
    </source>
</evidence>
<protein>
    <submittedName>
        <fullName evidence="1">Uncharacterized protein</fullName>
    </submittedName>
</protein>